<name>K0RUM1_THAOC</name>
<accession>K0RUM1</accession>
<evidence type="ECO:0000313" key="2">
    <source>
        <dbReference type="EMBL" id="EJK56109.1"/>
    </source>
</evidence>
<protein>
    <submittedName>
        <fullName evidence="2">Uncharacterized protein</fullName>
    </submittedName>
</protein>
<feature type="compositionally biased region" description="Basic residues" evidence="1">
    <location>
        <begin position="11"/>
        <end position="23"/>
    </location>
</feature>
<dbReference type="Proteomes" id="UP000266841">
    <property type="component" value="Unassembled WGS sequence"/>
</dbReference>
<feature type="compositionally biased region" description="Basic and acidic residues" evidence="1">
    <location>
        <begin position="298"/>
        <end position="310"/>
    </location>
</feature>
<feature type="non-terminal residue" evidence="2">
    <location>
        <position position="1"/>
    </location>
</feature>
<reference evidence="2 3" key="1">
    <citation type="journal article" date="2012" name="Genome Biol.">
        <title>Genome and low-iron response of an oceanic diatom adapted to chronic iron limitation.</title>
        <authorList>
            <person name="Lommer M."/>
            <person name="Specht M."/>
            <person name="Roy A.S."/>
            <person name="Kraemer L."/>
            <person name="Andreson R."/>
            <person name="Gutowska M.A."/>
            <person name="Wolf J."/>
            <person name="Bergner S.V."/>
            <person name="Schilhabel M.B."/>
            <person name="Klostermeier U.C."/>
            <person name="Beiko R.G."/>
            <person name="Rosenstiel P."/>
            <person name="Hippler M."/>
            <person name="Laroche J."/>
        </authorList>
    </citation>
    <scope>NUCLEOTIDE SEQUENCE [LARGE SCALE GENOMIC DNA]</scope>
    <source>
        <strain evidence="2 3">CCMP1005</strain>
    </source>
</reference>
<organism evidence="2 3">
    <name type="scientific">Thalassiosira oceanica</name>
    <name type="common">Marine diatom</name>
    <dbReference type="NCBI Taxonomy" id="159749"/>
    <lineage>
        <taxon>Eukaryota</taxon>
        <taxon>Sar</taxon>
        <taxon>Stramenopiles</taxon>
        <taxon>Ochrophyta</taxon>
        <taxon>Bacillariophyta</taxon>
        <taxon>Coscinodiscophyceae</taxon>
        <taxon>Thalassiosirophycidae</taxon>
        <taxon>Thalassiosirales</taxon>
        <taxon>Thalassiosiraceae</taxon>
        <taxon>Thalassiosira</taxon>
    </lineage>
</organism>
<dbReference type="AlphaFoldDB" id="K0RUM1"/>
<feature type="compositionally biased region" description="Low complexity" evidence="1">
    <location>
        <begin position="255"/>
        <end position="268"/>
    </location>
</feature>
<comment type="caution">
    <text evidence="2">The sequence shown here is derived from an EMBL/GenBank/DDBJ whole genome shotgun (WGS) entry which is preliminary data.</text>
</comment>
<evidence type="ECO:0000313" key="3">
    <source>
        <dbReference type="Proteomes" id="UP000266841"/>
    </source>
</evidence>
<feature type="region of interest" description="Disordered" evidence="1">
    <location>
        <begin position="48"/>
        <end position="310"/>
    </location>
</feature>
<feature type="compositionally biased region" description="Low complexity" evidence="1">
    <location>
        <begin position="58"/>
        <end position="70"/>
    </location>
</feature>
<gene>
    <name evidence="2" type="ORF">THAOC_24066</name>
</gene>
<feature type="compositionally biased region" description="Basic residues" evidence="1">
    <location>
        <begin position="83"/>
        <end position="105"/>
    </location>
</feature>
<proteinExistence type="predicted"/>
<feature type="compositionally biased region" description="Basic and acidic residues" evidence="1">
    <location>
        <begin position="221"/>
        <end position="243"/>
    </location>
</feature>
<evidence type="ECO:0000256" key="1">
    <source>
        <dbReference type="SAM" id="MobiDB-lite"/>
    </source>
</evidence>
<keyword evidence="3" id="KW-1185">Reference proteome</keyword>
<feature type="compositionally biased region" description="Basic and acidic residues" evidence="1">
    <location>
        <begin position="168"/>
        <end position="212"/>
    </location>
</feature>
<sequence length="310" mass="34072">LKGAQSALPAGKKKKRGGKKKGRNLRDFKSNVECQAFIACLGVEKEERLENDPDAEANAEQAAADLLAELGMEDLEGPSSNATKKKEKRRPAATPLRRRRRRRRRPEVANDARHRREAVHVRPPRADPDARHARRPDLAVGVEAPDGRPAPLPAASSVAFRQQSPHAADVDVRPAEERPAPRHARDLQHGERPAGTRREHPLGPRPADHPLHVPEGGVRVPHVELEEVARPDLGADHDGRGAEAEDLPDDVFRCRPSSGSRLRAAARPGGRRPRRPDVPRFAGGRETARARRGSAGPQERRQQAGDDDAR</sequence>
<dbReference type="EMBL" id="AGNL01032394">
    <property type="protein sequence ID" value="EJK56109.1"/>
    <property type="molecule type" value="Genomic_DNA"/>
</dbReference>
<feature type="compositionally biased region" description="Basic and acidic residues" evidence="1">
    <location>
        <begin position="106"/>
        <end position="137"/>
    </location>
</feature>
<feature type="region of interest" description="Disordered" evidence="1">
    <location>
        <begin position="1"/>
        <end position="28"/>
    </location>
</feature>